<dbReference type="Proteomes" id="UP000798662">
    <property type="component" value="Chromosome 2"/>
</dbReference>
<evidence type="ECO:0000313" key="1">
    <source>
        <dbReference type="EMBL" id="KAK1863222.1"/>
    </source>
</evidence>
<keyword evidence="2" id="KW-1185">Reference proteome</keyword>
<sequence>MAAPVTPGAAASVPPPAEAGPVAVPVGDAGGPIVGAGTAMPSVPLAKLVHDSVQAAYKELHALLDSLSDKTSDARKEAVVEYALRTRHRLVRLLVVVRWSMDYGASTSAAAVSGTAAGSHVRSLEAAASALWADVENVEEDIDAMPPAARKRYVLGRVGRATRALLRVASPLPGGLAVAEWQPGGGGGVGSGVAPTFAPASTIGSASDCGSGSVGGDPDAFAATATVGLPEAWTVRLSLDGVDPDTALFRVHEVDVLVDGCADAPGPFSPVAAYARTPSDERAPAAAAGGGAAAATATGLAGASSGGLAVLQTVSTARARAALAALADAMTGGVVAPLLMTHIRGQSAALAAGAWSGGALRVSTGVPPGAPPGTPSSLSLDYWPAHREPCRITFTPVPAAASDVGVFVAAPPPAPGLGLAGAPWTPLVPAQLLVSAGPVEKEPVGGPVGDGGGGSMPLPPSGTTLVIRMRGAHTGLTVRPSCRSGGIRLRVIGAAALAVPPSVAAIPGGKSGAGSSAPGLWSSTNALSADAGVWQGERHFASAADEYAAVATALAGVHRRLQLEAAAHLDVDTASRTLLKIKCEPLPVRRAELLLRGSEAWQVRLELLPPIFDSTLSPLSPSGWPATATGVGAPPVVSPAPAAGAPTGGASTGATEPLGSPWPVGVSCVGSTLTFTYPSPNASSVRSFFRDLTRARTAAALARGVPPSPYYTVLRRSPVRIVVGVGPKRLRPPPNAAPLANGAPAGGARPGAAAPPAGAVVGTKQHDYQATVEYVYSKGNSGGFSVSFSPSLPTLEQLSPLIEETLDASGGGVGGVLAGLLERACPVAAAAEAAVRHGAGGRIRFVTALRGFAHPNGNSGRRNDFTPLPKWDVIVAYLAKKGYARQLRAESTVVLPIDKLENFLSALSRWRRA</sequence>
<name>A0ACC3BZ82_PYRYE</name>
<dbReference type="EMBL" id="CM020619">
    <property type="protein sequence ID" value="KAK1863222.1"/>
    <property type="molecule type" value="Genomic_DNA"/>
</dbReference>
<organism evidence="1 2">
    <name type="scientific">Pyropia yezoensis</name>
    <name type="common">Susabi-nori</name>
    <name type="synonym">Porphyra yezoensis</name>
    <dbReference type="NCBI Taxonomy" id="2788"/>
    <lineage>
        <taxon>Eukaryota</taxon>
        <taxon>Rhodophyta</taxon>
        <taxon>Bangiophyceae</taxon>
        <taxon>Bangiales</taxon>
        <taxon>Bangiaceae</taxon>
        <taxon>Pyropia</taxon>
    </lineage>
</organism>
<accession>A0ACC3BZ82</accession>
<gene>
    <name evidence="1" type="ORF">I4F81_005783</name>
</gene>
<comment type="caution">
    <text evidence="1">The sequence shown here is derived from an EMBL/GenBank/DDBJ whole genome shotgun (WGS) entry which is preliminary data.</text>
</comment>
<protein>
    <submittedName>
        <fullName evidence="1">Uncharacterized protein</fullName>
    </submittedName>
</protein>
<proteinExistence type="predicted"/>
<reference evidence="1" key="1">
    <citation type="submission" date="2019-11" db="EMBL/GenBank/DDBJ databases">
        <title>Nori genome reveals adaptations in red seaweeds to the harsh intertidal environment.</title>
        <authorList>
            <person name="Wang D."/>
            <person name="Mao Y."/>
        </authorList>
    </citation>
    <scope>NUCLEOTIDE SEQUENCE</scope>
    <source>
        <tissue evidence="1">Gametophyte</tissue>
    </source>
</reference>
<evidence type="ECO:0000313" key="2">
    <source>
        <dbReference type="Proteomes" id="UP000798662"/>
    </source>
</evidence>